<dbReference type="EMBL" id="CAJOAY010032244">
    <property type="protein sequence ID" value="CAF4431073.1"/>
    <property type="molecule type" value="Genomic_DNA"/>
</dbReference>
<evidence type="ECO:0008006" key="3">
    <source>
        <dbReference type="Google" id="ProtNLM"/>
    </source>
</evidence>
<sequence>MGAFNITLYNIAYSDHKEGRFFDLYQRLQLDNILSTVNVPHDYNCPSVQTELHKRTYPVCSLYHSLTTAMKRHQRLHSSKYPKQ</sequence>
<evidence type="ECO:0000313" key="2">
    <source>
        <dbReference type="Proteomes" id="UP000663881"/>
    </source>
</evidence>
<gene>
    <name evidence="1" type="ORF">OKA104_LOCUS53082</name>
</gene>
<protein>
    <recommendedName>
        <fullName evidence="3">C2H2-type domain-containing protein</fullName>
    </recommendedName>
</protein>
<dbReference type="Proteomes" id="UP000663881">
    <property type="component" value="Unassembled WGS sequence"/>
</dbReference>
<name>A0A820R6V6_9BILA</name>
<dbReference type="AlphaFoldDB" id="A0A820R6V6"/>
<reference evidence="1" key="1">
    <citation type="submission" date="2021-02" db="EMBL/GenBank/DDBJ databases">
        <authorList>
            <person name="Nowell W R."/>
        </authorList>
    </citation>
    <scope>NUCLEOTIDE SEQUENCE</scope>
</reference>
<organism evidence="1 2">
    <name type="scientific">Adineta steineri</name>
    <dbReference type="NCBI Taxonomy" id="433720"/>
    <lineage>
        <taxon>Eukaryota</taxon>
        <taxon>Metazoa</taxon>
        <taxon>Spiralia</taxon>
        <taxon>Gnathifera</taxon>
        <taxon>Rotifera</taxon>
        <taxon>Eurotatoria</taxon>
        <taxon>Bdelloidea</taxon>
        <taxon>Adinetida</taxon>
        <taxon>Adinetidae</taxon>
        <taxon>Adineta</taxon>
    </lineage>
</organism>
<accession>A0A820R6V6</accession>
<proteinExistence type="predicted"/>
<evidence type="ECO:0000313" key="1">
    <source>
        <dbReference type="EMBL" id="CAF4431073.1"/>
    </source>
</evidence>
<comment type="caution">
    <text evidence="1">The sequence shown here is derived from an EMBL/GenBank/DDBJ whole genome shotgun (WGS) entry which is preliminary data.</text>
</comment>